<keyword evidence="1" id="KW-1133">Transmembrane helix</keyword>
<evidence type="ECO:0000313" key="3">
    <source>
        <dbReference type="EMBL" id="PIY72354.1"/>
    </source>
</evidence>
<sequence length="322" mass="35883">MKKNILTFCFFTILYCLFTNLSYAQQITLSLNPPIVETIIKQGKSILVGYTVTNGGDPTTMRFKIRTFSAQGTSGAMNISDELIGPVRFSLDNADLQLEEPFLLRTGAYRQAVVRMRIPEGTPDGDYYYVLLVETETTPGINGSSGSISKASVGSPLLITVTQSGKVQIKGNIESLRISPRYTFTLFNVPYQIVDSSDMVPVFLTLRNDGNNVFKPEGTISIKGGFGETMTRSLIAQNILSNSSRIVSCSPDCIFSGFFWGRYEVVASVRFNDKQSPLTISTIFIGIPFKYIFGIFITIVITMSIFIKRKRKEKDKEKYQNT</sequence>
<reference evidence="4" key="1">
    <citation type="submission" date="2017-09" db="EMBL/GenBank/DDBJ databases">
        <title>Depth-based differentiation of microbial function through sediment-hosted aquifers and enrichment of novel symbionts in the deep terrestrial subsurface.</title>
        <authorList>
            <person name="Probst A.J."/>
            <person name="Ladd B."/>
            <person name="Jarett J.K."/>
            <person name="Geller-Mcgrath D.E."/>
            <person name="Sieber C.M.K."/>
            <person name="Emerson J.B."/>
            <person name="Anantharaman K."/>
            <person name="Thomas B.C."/>
            <person name="Malmstrom R."/>
            <person name="Stieglmeier M."/>
            <person name="Klingl A."/>
            <person name="Woyke T."/>
            <person name="Ryan C.M."/>
            <person name="Banfield J.F."/>
        </authorList>
    </citation>
    <scope>NUCLEOTIDE SEQUENCE [LARGE SCALE GENOMIC DNA]</scope>
</reference>
<dbReference type="AlphaFoldDB" id="A0A2M7QJ39"/>
<accession>A0A2M7QJ39</accession>
<protein>
    <recommendedName>
        <fullName evidence="5">CARDB domain-containing protein</fullName>
    </recommendedName>
</protein>
<feature type="chain" id="PRO_5014637168" description="CARDB domain-containing protein" evidence="2">
    <location>
        <begin position="25"/>
        <end position="322"/>
    </location>
</feature>
<evidence type="ECO:0000313" key="4">
    <source>
        <dbReference type="Proteomes" id="UP000229401"/>
    </source>
</evidence>
<feature type="transmembrane region" description="Helical" evidence="1">
    <location>
        <begin position="283"/>
        <end position="307"/>
    </location>
</feature>
<dbReference type="EMBL" id="PFLI01000051">
    <property type="protein sequence ID" value="PIY72354.1"/>
    <property type="molecule type" value="Genomic_DNA"/>
</dbReference>
<evidence type="ECO:0000256" key="1">
    <source>
        <dbReference type="SAM" id="Phobius"/>
    </source>
</evidence>
<name>A0A2M7QJ39_9BACT</name>
<keyword evidence="1" id="KW-0472">Membrane</keyword>
<keyword evidence="2" id="KW-0732">Signal</keyword>
<proteinExistence type="predicted"/>
<organism evidence="3 4">
    <name type="scientific">Candidatus Roizmanbacteria bacterium CG_4_10_14_0_8_um_filter_33_9</name>
    <dbReference type="NCBI Taxonomy" id="1974826"/>
    <lineage>
        <taxon>Bacteria</taxon>
        <taxon>Candidatus Roizmaniibacteriota</taxon>
    </lineage>
</organism>
<evidence type="ECO:0008006" key="5">
    <source>
        <dbReference type="Google" id="ProtNLM"/>
    </source>
</evidence>
<feature type="signal peptide" evidence="2">
    <location>
        <begin position="1"/>
        <end position="24"/>
    </location>
</feature>
<keyword evidence="1" id="KW-0812">Transmembrane</keyword>
<evidence type="ECO:0000256" key="2">
    <source>
        <dbReference type="SAM" id="SignalP"/>
    </source>
</evidence>
<gene>
    <name evidence="3" type="ORF">COY87_01395</name>
</gene>
<comment type="caution">
    <text evidence="3">The sequence shown here is derived from an EMBL/GenBank/DDBJ whole genome shotgun (WGS) entry which is preliminary data.</text>
</comment>
<dbReference type="Proteomes" id="UP000229401">
    <property type="component" value="Unassembled WGS sequence"/>
</dbReference>